<accession>A0A151SDI6</accession>
<dbReference type="OMA" id="RIFHFEL"/>
<name>A0A151SDI6_CAJCA</name>
<dbReference type="PANTHER" id="PTHR17985:SF8">
    <property type="entry name" value="TRANSPORT AND GOLGI ORGANIZATION PROTEIN 2 HOMOLOG"/>
    <property type="match status" value="1"/>
</dbReference>
<dbReference type="Pfam" id="PF05742">
    <property type="entry name" value="TANGO2"/>
    <property type="match status" value="1"/>
</dbReference>
<dbReference type="Proteomes" id="UP000075243">
    <property type="component" value="Unassembled WGS sequence"/>
</dbReference>
<dbReference type="PANTHER" id="PTHR17985">
    <property type="entry name" value="SER/THR-RICH PROTEIN T10 IN DGCR REGION"/>
    <property type="match status" value="1"/>
</dbReference>
<protein>
    <submittedName>
        <fullName evidence="1">Ser/Thr-rich protein T10 in DGCR region</fullName>
    </submittedName>
</protein>
<evidence type="ECO:0000313" key="1">
    <source>
        <dbReference type="EMBL" id="KYP52843.1"/>
    </source>
</evidence>
<gene>
    <name evidence="1" type="ORF">KK1_025229</name>
</gene>
<dbReference type="AlphaFoldDB" id="A0A151SDI6"/>
<evidence type="ECO:0000313" key="2">
    <source>
        <dbReference type="Proteomes" id="UP000075243"/>
    </source>
</evidence>
<dbReference type="EMBL" id="KQ483419">
    <property type="protein sequence ID" value="KYP52843.1"/>
    <property type="molecule type" value="Genomic_DNA"/>
</dbReference>
<keyword evidence="2" id="KW-1185">Reference proteome</keyword>
<sequence length="286" mass="32823">MCIALFLWQCHPMYPFLLLNNRDEYHNRQAFFFLPTKPVSWWEDCDILGGRDEIAMGTWLACSTQGRVAFLTNVLELHTLPEAKSRGDLPVLFLKSNKQPKEFAESLKSEAHYYNGFNLIVVDVVSKSMVYISNRPKGQPITIQEVPPGLHVLTNDKLDSPWHKALRLEFSFKKHIAKYGEGEIPVKEVIQMLMKDKVKADKSLLPRICSPDWEFNLSSIFVEVETPLGLYGTRSSAALTVRSSGEASFYEIYLDDTKWKEHVINFHIGKLEYAEELYKAVMDEVA</sequence>
<dbReference type="Gramene" id="C.cajan_25703.t">
    <property type="protein sequence ID" value="C.cajan_25703.t"/>
    <property type="gene ID" value="C.cajan_25703"/>
</dbReference>
<proteinExistence type="predicted"/>
<organism evidence="1 2">
    <name type="scientific">Cajanus cajan</name>
    <name type="common">Pigeon pea</name>
    <name type="synonym">Cajanus indicus</name>
    <dbReference type="NCBI Taxonomy" id="3821"/>
    <lineage>
        <taxon>Eukaryota</taxon>
        <taxon>Viridiplantae</taxon>
        <taxon>Streptophyta</taxon>
        <taxon>Embryophyta</taxon>
        <taxon>Tracheophyta</taxon>
        <taxon>Spermatophyta</taxon>
        <taxon>Magnoliopsida</taxon>
        <taxon>eudicotyledons</taxon>
        <taxon>Gunneridae</taxon>
        <taxon>Pentapetalae</taxon>
        <taxon>rosids</taxon>
        <taxon>fabids</taxon>
        <taxon>Fabales</taxon>
        <taxon>Fabaceae</taxon>
        <taxon>Papilionoideae</taxon>
        <taxon>50 kb inversion clade</taxon>
        <taxon>NPAAA clade</taxon>
        <taxon>indigoferoid/millettioid clade</taxon>
        <taxon>Phaseoleae</taxon>
        <taxon>Cajanus</taxon>
    </lineage>
</organism>
<reference evidence="1" key="1">
    <citation type="journal article" date="2012" name="Nat. Biotechnol.">
        <title>Draft genome sequence of pigeonpea (Cajanus cajan), an orphan legume crop of resource-poor farmers.</title>
        <authorList>
            <person name="Varshney R.K."/>
            <person name="Chen W."/>
            <person name="Li Y."/>
            <person name="Bharti A.K."/>
            <person name="Saxena R.K."/>
            <person name="Schlueter J.A."/>
            <person name="Donoghue M.T."/>
            <person name="Azam S."/>
            <person name="Fan G."/>
            <person name="Whaley A.M."/>
            <person name="Farmer A.D."/>
            <person name="Sheridan J."/>
            <person name="Iwata A."/>
            <person name="Tuteja R."/>
            <person name="Penmetsa R.V."/>
            <person name="Wu W."/>
            <person name="Upadhyaya H.D."/>
            <person name="Yang S.P."/>
            <person name="Shah T."/>
            <person name="Saxena K.B."/>
            <person name="Michael T."/>
            <person name="McCombie W.R."/>
            <person name="Yang B."/>
            <person name="Zhang G."/>
            <person name="Yang H."/>
            <person name="Wang J."/>
            <person name="Spillane C."/>
            <person name="Cook D.R."/>
            <person name="May G.D."/>
            <person name="Xu X."/>
            <person name="Jackson S.A."/>
        </authorList>
    </citation>
    <scope>NUCLEOTIDE SEQUENCE [LARGE SCALE GENOMIC DNA]</scope>
</reference>
<dbReference type="InterPro" id="IPR008551">
    <property type="entry name" value="TANGO2"/>
</dbReference>